<name>S7TGS1_DESML</name>
<evidence type="ECO:0000256" key="5">
    <source>
        <dbReference type="ARBA" id="ARBA00023137"/>
    </source>
</evidence>
<keyword evidence="5" id="KW-0829">Tyrosine-protein kinase</keyword>
<dbReference type="Gene3D" id="3.40.50.300">
    <property type="entry name" value="P-loop containing nucleotide triphosphate hydrolases"/>
    <property type="match status" value="1"/>
</dbReference>
<evidence type="ECO:0000256" key="3">
    <source>
        <dbReference type="ARBA" id="ARBA00022777"/>
    </source>
</evidence>
<dbReference type="PANTHER" id="PTHR32309">
    <property type="entry name" value="TYROSINE-PROTEIN KINASE"/>
    <property type="match status" value="1"/>
</dbReference>
<proteinExistence type="predicted"/>
<keyword evidence="2" id="KW-0547">Nucleotide-binding</keyword>
<dbReference type="eggNOG" id="COG0489">
    <property type="taxonomic scope" value="Bacteria"/>
</dbReference>
<dbReference type="Pfam" id="PF13614">
    <property type="entry name" value="AAA_31"/>
    <property type="match status" value="1"/>
</dbReference>
<dbReference type="EMBL" id="ATHJ01000105">
    <property type="protein sequence ID" value="EPR35996.1"/>
    <property type="molecule type" value="Genomic_DNA"/>
</dbReference>
<keyword evidence="1" id="KW-0808">Transferase</keyword>
<keyword evidence="4" id="KW-0067">ATP-binding</keyword>
<accession>S7TGS1</accession>
<evidence type="ECO:0000313" key="9">
    <source>
        <dbReference type="Proteomes" id="UP000014977"/>
    </source>
</evidence>
<evidence type="ECO:0000256" key="1">
    <source>
        <dbReference type="ARBA" id="ARBA00022679"/>
    </source>
</evidence>
<dbReference type="PANTHER" id="PTHR32309:SF31">
    <property type="entry name" value="CAPSULAR EXOPOLYSACCHARIDE FAMILY"/>
    <property type="match status" value="1"/>
</dbReference>
<dbReference type="OrthoDB" id="9812433at2"/>
<feature type="domain" description="AAA" evidence="7">
    <location>
        <begin position="105"/>
        <end position="227"/>
    </location>
</feature>
<dbReference type="CDD" id="cd05387">
    <property type="entry name" value="BY-kinase"/>
    <property type="match status" value="1"/>
</dbReference>
<gene>
    <name evidence="8" type="ORF">dsmv_0701</name>
</gene>
<dbReference type="Proteomes" id="UP000014977">
    <property type="component" value="Unassembled WGS sequence"/>
</dbReference>
<sequence length="277" mass="30977">MSKLKKALEKAKSEYPSIQLHTPEKREVTPIPVPGEPSVPRREVNVNYSNTKVRPVSHDQLRQNKIFALFSQEKVNDQIKTLRSQVLNKLKKLGANDFMITSANPGEGKTFTSINLGVSIAQELDKTVLIVDTDLKNPAKDHYDFAKDFFSVDVETGLADVLQGKVDLNDALINPGIDKLTILPGGTYLHNSSELLGSPQMERLVKDIRSRYKDRIVIFDAPAVLACSDPFQLTKFVKNVLFVVEEDKTTGDDLRKALKLLTDIEMIGMVLNKSRTN</sequence>
<evidence type="ECO:0000256" key="2">
    <source>
        <dbReference type="ARBA" id="ARBA00022741"/>
    </source>
</evidence>
<keyword evidence="9" id="KW-1185">Reference proteome</keyword>
<dbReference type="InterPro" id="IPR027417">
    <property type="entry name" value="P-loop_NTPase"/>
</dbReference>
<feature type="region of interest" description="Disordered" evidence="6">
    <location>
        <begin position="1"/>
        <end position="41"/>
    </location>
</feature>
<dbReference type="SUPFAM" id="SSF52540">
    <property type="entry name" value="P-loop containing nucleoside triphosphate hydrolases"/>
    <property type="match status" value="1"/>
</dbReference>
<dbReference type="AlphaFoldDB" id="S7TGS1"/>
<reference evidence="8 9" key="1">
    <citation type="journal article" date="2013" name="Genome Announc.">
        <title>Draft genome sequences for three mercury-methylating, sulfate-reducing bacteria.</title>
        <authorList>
            <person name="Brown S.D."/>
            <person name="Hurt R.A.Jr."/>
            <person name="Gilmour C.C."/>
            <person name="Elias D.A."/>
        </authorList>
    </citation>
    <scope>NUCLEOTIDE SEQUENCE [LARGE SCALE GENOMIC DNA]</scope>
    <source>
        <strain evidence="8 9">DSM 2059</strain>
    </source>
</reference>
<dbReference type="RefSeq" id="WP_020877812.1">
    <property type="nucleotide sequence ID" value="NZ_ATHJ01000105.1"/>
</dbReference>
<evidence type="ECO:0000313" key="8">
    <source>
        <dbReference type="EMBL" id="EPR35996.1"/>
    </source>
</evidence>
<protein>
    <submittedName>
        <fullName evidence="8">AAA domain containing protein</fullName>
    </submittedName>
</protein>
<evidence type="ECO:0000256" key="6">
    <source>
        <dbReference type="SAM" id="MobiDB-lite"/>
    </source>
</evidence>
<dbReference type="InterPro" id="IPR005702">
    <property type="entry name" value="Wzc-like_C"/>
</dbReference>
<dbReference type="STRING" id="897.B2D07_16165"/>
<feature type="compositionally biased region" description="Basic and acidic residues" evidence="6">
    <location>
        <begin position="1"/>
        <end position="13"/>
    </location>
</feature>
<dbReference type="InterPro" id="IPR025669">
    <property type="entry name" value="AAA_dom"/>
</dbReference>
<evidence type="ECO:0000259" key="7">
    <source>
        <dbReference type="Pfam" id="PF13614"/>
    </source>
</evidence>
<dbReference type="InterPro" id="IPR050445">
    <property type="entry name" value="Bact_polysacc_biosynth/exp"/>
</dbReference>
<comment type="caution">
    <text evidence="8">The sequence shown here is derived from an EMBL/GenBank/DDBJ whole genome shotgun (WGS) entry which is preliminary data.</text>
</comment>
<organism evidence="8 9">
    <name type="scientific">Desulfococcus multivorans DSM 2059</name>
    <dbReference type="NCBI Taxonomy" id="1121405"/>
    <lineage>
        <taxon>Bacteria</taxon>
        <taxon>Pseudomonadati</taxon>
        <taxon>Thermodesulfobacteriota</taxon>
        <taxon>Desulfobacteria</taxon>
        <taxon>Desulfobacterales</taxon>
        <taxon>Desulfococcaceae</taxon>
        <taxon>Desulfococcus</taxon>
    </lineage>
</organism>
<keyword evidence="3" id="KW-0418">Kinase</keyword>
<evidence type="ECO:0000256" key="4">
    <source>
        <dbReference type="ARBA" id="ARBA00022840"/>
    </source>
</evidence>